<dbReference type="GO" id="GO:0003688">
    <property type="term" value="F:DNA replication origin binding"/>
    <property type="evidence" value="ECO:0007669"/>
    <property type="project" value="TreeGrafter"/>
</dbReference>
<evidence type="ECO:0000313" key="4">
    <source>
        <dbReference type="EMBL" id="TKR92608.1"/>
    </source>
</evidence>
<dbReference type="Gene3D" id="1.10.10.10">
    <property type="entry name" value="Winged helix-like DNA-binding domain superfamily/Winged helix DNA-binding domain"/>
    <property type="match status" value="1"/>
</dbReference>
<evidence type="ECO:0000256" key="1">
    <source>
        <dbReference type="ARBA" id="ARBA00006184"/>
    </source>
</evidence>
<dbReference type="Pfam" id="PF00004">
    <property type="entry name" value="AAA"/>
    <property type="match status" value="1"/>
</dbReference>
<dbReference type="Pfam" id="PF09079">
    <property type="entry name" value="WHD_Cdc6"/>
    <property type="match status" value="1"/>
</dbReference>
<protein>
    <recommendedName>
        <fullName evidence="3">AAA+ ATPase domain-containing protein</fullName>
    </recommendedName>
</protein>
<dbReference type="PANTHER" id="PTHR10763:SF26">
    <property type="entry name" value="CELL DIVISION CONTROL PROTEIN 6 HOMOLOG"/>
    <property type="match status" value="1"/>
</dbReference>
<dbReference type="SMART" id="SM00382">
    <property type="entry name" value="AAA"/>
    <property type="match status" value="1"/>
</dbReference>
<dbReference type="GO" id="GO:0005524">
    <property type="term" value="F:ATP binding"/>
    <property type="evidence" value="ECO:0007669"/>
    <property type="project" value="InterPro"/>
</dbReference>
<dbReference type="InterPro" id="IPR003959">
    <property type="entry name" value="ATPase_AAA_core"/>
</dbReference>
<name>A0A4U5P8N9_STECR</name>
<dbReference type="GO" id="GO:0005634">
    <property type="term" value="C:nucleus"/>
    <property type="evidence" value="ECO:0007669"/>
    <property type="project" value="TreeGrafter"/>
</dbReference>
<dbReference type="GO" id="GO:0016887">
    <property type="term" value="F:ATP hydrolysis activity"/>
    <property type="evidence" value="ECO:0007669"/>
    <property type="project" value="InterPro"/>
</dbReference>
<proteinExistence type="inferred from homology"/>
<evidence type="ECO:0000256" key="2">
    <source>
        <dbReference type="ARBA" id="ARBA00022705"/>
    </source>
</evidence>
<dbReference type="GO" id="GO:0033314">
    <property type="term" value="P:mitotic DNA replication checkpoint signaling"/>
    <property type="evidence" value="ECO:0007669"/>
    <property type="project" value="TreeGrafter"/>
</dbReference>
<dbReference type="PANTHER" id="PTHR10763">
    <property type="entry name" value="CELL DIVISION CONTROL PROTEIN 6-RELATED"/>
    <property type="match status" value="1"/>
</dbReference>
<dbReference type="SUPFAM" id="SSF52540">
    <property type="entry name" value="P-loop containing nucleoside triphosphate hydrolases"/>
    <property type="match status" value="1"/>
</dbReference>
<dbReference type="Proteomes" id="UP000298663">
    <property type="component" value="Unassembled WGS sequence"/>
</dbReference>
<keyword evidence="5" id="KW-1185">Reference proteome</keyword>
<organism evidence="4 5">
    <name type="scientific">Steinernema carpocapsae</name>
    <name type="common">Entomopathogenic nematode</name>
    <dbReference type="NCBI Taxonomy" id="34508"/>
    <lineage>
        <taxon>Eukaryota</taxon>
        <taxon>Metazoa</taxon>
        <taxon>Ecdysozoa</taxon>
        <taxon>Nematoda</taxon>
        <taxon>Chromadorea</taxon>
        <taxon>Rhabditida</taxon>
        <taxon>Tylenchina</taxon>
        <taxon>Panagrolaimomorpha</taxon>
        <taxon>Strongyloidoidea</taxon>
        <taxon>Steinernematidae</taxon>
        <taxon>Steinernema</taxon>
    </lineage>
</organism>
<dbReference type="InterPro" id="IPR050311">
    <property type="entry name" value="ORC1/CDC6"/>
</dbReference>
<sequence length="370" mass="41100">MSALVGRESETAQLRSIIGDSISENRSLSCYISGKPGTGKTATVKIVTENLLNEGLIDLCYINCAAMKTSTDLYKSVAMRAMNRLFTARQLTSEVHKFFSILSKHLIIVLDEVDHLSSKRQDLLYTAFKWPSEFKNVILLGIANSLDLTERLLPKLKLATTPIIIAFKPYSIPNLQAILRSKFENEENIDPDSINLCARKVAMQTGDIRQAISLAEQMFTVMREMNQQAASVPQTPKANAISVVKRVISGVQDSPLSRSNIPQQPKIILATIIGLMRDTKRSYVLRDRLYAAYKDACLQSQVPNTLQRTEFASALQMLDTQGIVRIEGNSKSKICLSEGRRATRDKISADPLAVQVCELNFCALGLQQQS</sequence>
<dbReference type="InterPro" id="IPR027417">
    <property type="entry name" value="P-loop_NTPase"/>
</dbReference>
<dbReference type="Gene3D" id="1.10.8.60">
    <property type="match status" value="1"/>
</dbReference>
<dbReference type="InterPro" id="IPR036388">
    <property type="entry name" value="WH-like_DNA-bd_sf"/>
</dbReference>
<reference evidence="4 5" key="2">
    <citation type="journal article" date="2019" name="G3 (Bethesda)">
        <title>Hybrid Assembly of the Genome of the Entomopathogenic Nematode Steinernema carpocapsae Identifies the X-Chromosome.</title>
        <authorList>
            <person name="Serra L."/>
            <person name="Macchietto M."/>
            <person name="Macias-Munoz A."/>
            <person name="McGill C.J."/>
            <person name="Rodriguez I.M."/>
            <person name="Rodriguez B."/>
            <person name="Murad R."/>
            <person name="Mortazavi A."/>
        </authorList>
    </citation>
    <scope>NUCLEOTIDE SEQUENCE [LARGE SCALE GENOMIC DNA]</scope>
    <source>
        <strain evidence="4 5">ALL</strain>
    </source>
</reference>
<reference evidence="4 5" key="1">
    <citation type="journal article" date="2015" name="Genome Biol.">
        <title>Comparative genomics of Steinernema reveals deeply conserved gene regulatory networks.</title>
        <authorList>
            <person name="Dillman A.R."/>
            <person name="Macchietto M."/>
            <person name="Porter C.F."/>
            <person name="Rogers A."/>
            <person name="Williams B."/>
            <person name="Antoshechkin I."/>
            <person name="Lee M.M."/>
            <person name="Goodwin Z."/>
            <person name="Lu X."/>
            <person name="Lewis E.E."/>
            <person name="Goodrich-Blair H."/>
            <person name="Stock S.P."/>
            <person name="Adams B.J."/>
            <person name="Sternberg P.W."/>
            <person name="Mortazavi A."/>
        </authorList>
    </citation>
    <scope>NUCLEOTIDE SEQUENCE [LARGE SCALE GENOMIC DNA]</scope>
    <source>
        <strain evidence="4 5">ALL</strain>
    </source>
</reference>
<comment type="caution">
    <text evidence="4">The sequence shown here is derived from an EMBL/GenBank/DDBJ whole genome shotgun (WGS) entry which is preliminary data.</text>
</comment>
<evidence type="ECO:0000259" key="3">
    <source>
        <dbReference type="SMART" id="SM00382"/>
    </source>
</evidence>
<dbReference type="STRING" id="34508.A0A4U5P8N9"/>
<keyword evidence="2" id="KW-0235">DNA replication</keyword>
<comment type="similarity">
    <text evidence="1">Belongs to the CDC6/cdc18 family.</text>
</comment>
<dbReference type="SUPFAM" id="SSF46785">
    <property type="entry name" value="Winged helix' DNA-binding domain"/>
    <property type="match status" value="1"/>
</dbReference>
<dbReference type="OrthoDB" id="1926878at2759"/>
<evidence type="ECO:0000313" key="5">
    <source>
        <dbReference type="Proteomes" id="UP000298663"/>
    </source>
</evidence>
<dbReference type="GO" id="GO:0006270">
    <property type="term" value="P:DNA replication initiation"/>
    <property type="evidence" value="ECO:0007669"/>
    <property type="project" value="TreeGrafter"/>
</dbReference>
<dbReference type="EMBL" id="AZBU02000002">
    <property type="protein sequence ID" value="TKR92608.1"/>
    <property type="molecule type" value="Genomic_DNA"/>
</dbReference>
<gene>
    <name evidence="4" type="ORF">L596_007230</name>
</gene>
<feature type="domain" description="AAA+ ATPase" evidence="3">
    <location>
        <begin position="26"/>
        <end position="171"/>
    </location>
</feature>
<dbReference type="CDD" id="cd00009">
    <property type="entry name" value="AAA"/>
    <property type="match status" value="1"/>
</dbReference>
<dbReference type="Gene3D" id="3.40.50.300">
    <property type="entry name" value="P-loop containing nucleotide triphosphate hydrolases"/>
    <property type="match status" value="1"/>
</dbReference>
<dbReference type="InterPro" id="IPR036390">
    <property type="entry name" value="WH_DNA-bd_sf"/>
</dbReference>
<accession>A0A4U5P8N9</accession>
<dbReference type="InterPro" id="IPR003593">
    <property type="entry name" value="AAA+_ATPase"/>
</dbReference>
<dbReference type="InterPro" id="IPR015163">
    <property type="entry name" value="Cdc6_C"/>
</dbReference>
<dbReference type="AlphaFoldDB" id="A0A4U5P8N9"/>